<protein>
    <recommendedName>
        <fullName evidence="3">Portal protein</fullName>
    </recommendedName>
</protein>
<gene>
    <name evidence="2" type="ORF">NIOZUU157_00034</name>
</gene>
<accession>A0A7S9XDN4</accession>
<feature type="region of interest" description="Disordered" evidence="1">
    <location>
        <begin position="667"/>
        <end position="690"/>
    </location>
</feature>
<organism evidence="2">
    <name type="scientific">Virus NIOZ-UU157</name>
    <dbReference type="NCBI Taxonomy" id="2763269"/>
    <lineage>
        <taxon>Viruses</taxon>
    </lineage>
</organism>
<feature type="compositionally biased region" description="Low complexity" evidence="1">
    <location>
        <begin position="669"/>
        <end position="690"/>
    </location>
</feature>
<feature type="compositionally biased region" description="Low complexity" evidence="1">
    <location>
        <begin position="280"/>
        <end position="290"/>
    </location>
</feature>
<reference evidence="2" key="1">
    <citation type="submission" date="2020-08" db="EMBL/GenBank/DDBJ databases">
        <title>Bridging the membrane lipid divide: bacteria of the FCB group superphylum have the potential to synthesize archaeal ether lipids.</title>
        <authorList>
            <person name="Villanueva L."/>
            <person name="von Meijenfeldt F.A.B."/>
            <person name="Westbye A.B."/>
            <person name="Yadav S."/>
            <person name="Hopmans E.C."/>
            <person name="Dutilh B.E."/>
            <person name="Sinninghe Damste J.S."/>
        </authorList>
    </citation>
    <scope>NUCLEOTIDE SEQUENCE</scope>
    <source>
        <strain evidence="2">NIOZ-UU157</strain>
    </source>
</reference>
<dbReference type="EMBL" id="MW030536">
    <property type="protein sequence ID" value="QPI16154.1"/>
    <property type="molecule type" value="Genomic_DNA"/>
</dbReference>
<sequence>MAESGIKSYFPSQTVSDAEKLSYDYGLKVGKAIEQEWFNNDRGSNRHRANHSNFHDLRLYARGEQSIQKYKDELSINGDLSYLNLDWKPVPIISKFVDIVVNGIAERTYDVKAYSQDPHGVSKRTAYMESILKDMRLKEFNDAVKRELNLNVRDSQIEELPESNEELELHMQLTYKQSIEIAEEQALNTLLEGNRYELTKKRFYYDLTVLGIGAVKTSFNTSEGVVVDYVDPANLVYSHTDSPYFEDIYYVGEVKTIPVNELAKQFPHLSESDLEDIMKNKSNNRSNYNSRHSEDKEDNNTIQVLYFNYKTYMNEVYKTKETATGGDKIIPKDDSFDPPEDMEGGFGRMLRSIECLYDGAMILGTDKLLKWEMAKNMMRPKSDFTKVKMNYSIVAPRMYNGKIDSLVKRITGFADMIQLTHLKLQQVMSRMVPDGVYLDADGLAEVDLGNGTNYNPQEALNMFFQTGSVIGRSFTSEGDMNPGKVPIQEITSGAGGNKMQALIGNYNYYLQMIRDVTGLNEARDGSMPDKNALVGVQKLAAANSNTATRHILQSGLFLTAEVCEALSLRISDIIEYSPTKDAFIQAIGVHNAAVLEELSELHLYDFGIFIDLQPDDEERMMLENNIQMALQQQIIELADAIDIREIKNIKLANQLLKIRRKRKLDKDQALQQQNMQMQSQMNQQAAQAAAQSEVQKNQALTQSQAQLEQVKAQLESQRMMQEVQMKKELMQLEFEMNMQLKGVEVDGQKTKEKEKEDRKDERTRIQASQQSELIDQRNSGKPPKNFESAGNDILGGGFDLGVFDPR</sequence>
<feature type="region of interest" description="Disordered" evidence="1">
    <location>
        <begin position="743"/>
        <end position="806"/>
    </location>
</feature>
<name>A0A7S9XDN4_9VIRU</name>
<evidence type="ECO:0008006" key="3">
    <source>
        <dbReference type="Google" id="ProtNLM"/>
    </source>
</evidence>
<feature type="compositionally biased region" description="Basic and acidic residues" evidence="1">
    <location>
        <begin position="743"/>
        <end position="764"/>
    </location>
</feature>
<feature type="compositionally biased region" description="Polar residues" evidence="1">
    <location>
        <begin position="765"/>
        <end position="779"/>
    </location>
</feature>
<evidence type="ECO:0000256" key="1">
    <source>
        <dbReference type="SAM" id="MobiDB-lite"/>
    </source>
</evidence>
<feature type="region of interest" description="Disordered" evidence="1">
    <location>
        <begin position="274"/>
        <end position="296"/>
    </location>
</feature>
<proteinExistence type="predicted"/>
<evidence type="ECO:0000313" key="2">
    <source>
        <dbReference type="EMBL" id="QPI16154.1"/>
    </source>
</evidence>